<organism evidence="4">
    <name type="scientific">freshwater metagenome</name>
    <dbReference type="NCBI Taxonomy" id="449393"/>
    <lineage>
        <taxon>unclassified sequences</taxon>
        <taxon>metagenomes</taxon>
        <taxon>ecological metagenomes</taxon>
    </lineage>
</organism>
<name>A0A6J6YGD6_9ZZZZ</name>
<reference evidence="4" key="1">
    <citation type="submission" date="2020-05" db="EMBL/GenBank/DDBJ databases">
        <authorList>
            <person name="Chiriac C."/>
            <person name="Salcher M."/>
            <person name="Ghai R."/>
            <person name="Kavagutti S V."/>
        </authorList>
    </citation>
    <scope>NUCLEOTIDE SEQUENCE</scope>
</reference>
<feature type="compositionally biased region" description="Basic and acidic residues" evidence="1">
    <location>
        <begin position="32"/>
        <end position="46"/>
    </location>
</feature>
<dbReference type="EMBL" id="CAEZWM010000062">
    <property type="protein sequence ID" value="CAB4655380.1"/>
    <property type="molecule type" value="Genomic_DNA"/>
</dbReference>
<evidence type="ECO:0000313" key="2">
    <source>
        <dbReference type="EMBL" id="CAB4655380.1"/>
    </source>
</evidence>
<dbReference type="EMBL" id="CAEZZU010000083">
    <property type="protein sequence ID" value="CAB4778240.1"/>
    <property type="molecule type" value="Genomic_DNA"/>
</dbReference>
<dbReference type="AlphaFoldDB" id="A0A6J6YGD6"/>
<accession>A0A6J6YGD6</accession>
<feature type="region of interest" description="Disordered" evidence="1">
    <location>
        <begin position="32"/>
        <end position="55"/>
    </location>
</feature>
<evidence type="ECO:0000313" key="4">
    <source>
        <dbReference type="EMBL" id="CAB4807204.1"/>
    </source>
</evidence>
<protein>
    <submittedName>
        <fullName evidence="4">Unannotated protein</fullName>
    </submittedName>
</protein>
<evidence type="ECO:0000256" key="1">
    <source>
        <dbReference type="SAM" id="MobiDB-lite"/>
    </source>
</evidence>
<evidence type="ECO:0000313" key="3">
    <source>
        <dbReference type="EMBL" id="CAB4778240.1"/>
    </source>
</evidence>
<proteinExistence type="predicted"/>
<gene>
    <name evidence="2" type="ORF">UFOPK2242_00644</name>
    <name evidence="3" type="ORF">UFOPK2925_00681</name>
    <name evidence="4" type="ORF">UFOPK2996_01398</name>
    <name evidence="5" type="ORF">UFOPK3974_01046</name>
</gene>
<evidence type="ECO:0000313" key="5">
    <source>
        <dbReference type="EMBL" id="CAB4993130.1"/>
    </source>
</evidence>
<dbReference type="EMBL" id="CAFAAH010000233">
    <property type="protein sequence ID" value="CAB4807204.1"/>
    <property type="molecule type" value="Genomic_DNA"/>
</dbReference>
<sequence>MSDQQSKKQSDQAASVRRWITRQLKWEESLESLRDLDDDSSQDRSAEVVSPTRAA</sequence>
<dbReference type="EMBL" id="CAFBOR010000147">
    <property type="protein sequence ID" value="CAB4993130.1"/>
    <property type="molecule type" value="Genomic_DNA"/>
</dbReference>